<reference evidence="1" key="1">
    <citation type="submission" date="2022-01" db="EMBL/GenBank/DDBJ databases">
        <authorList>
            <person name="Jo J.-H."/>
            <person name="Im W.-T."/>
        </authorList>
    </citation>
    <scope>NUCLEOTIDE SEQUENCE</scope>
    <source>
        <strain evidence="1">I2-34</strain>
    </source>
</reference>
<sequence length="45" mass="5238">MDRGFVVDEPVHSWIIEDESMLRPLRHLWPGLGAANLWRERGTPP</sequence>
<dbReference type="RefSeq" id="WP_237819340.1">
    <property type="nucleotide sequence ID" value="NZ_JAKLTQ010000003.1"/>
</dbReference>
<keyword evidence="2" id="KW-1185">Reference proteome</keyword>
<evidence type="ECO:0000313" key="2">
    <source>
        <dbReference type="Proteomes" id="UP001165368"/>
    </source>
</evidence>
<evidence type="ECO:0000313" key="1">
    <source>
        <dbReference type="EMBL" id="MCG2621790.1"/>
    </source>
</evidence>
<gene>
    <name evidence="1" type="ORF">LVY72_07645</name>
</gene>
<organism evidence="1 2">
    <name type="scientific">Arthrobacter hankyongi</name>
    <dbReference type="NCBI Taxonomy" id="2904801"/>
    <lineage>
        <taxon>Bacteria</taxon>
        <taxon>Bacillati</taxon>
        <taxon>Actinomycetota</taxon>
        <taxon>Actinomycetes</taxon>
        <taxon>Micrococcales</taxon>
        <taxon>Micrococcaceae</taxon>
        <taxon>Arthrobacter</taxon>
    </lineage>
</organism>
<accession>A0ABS9L545</accession>
<proteinExistence type="predicted"/>
<comment type="caution">
    <text evidence="1">The sequence shown here is derived from an EMBL/GenBank/DDBJ whole genome shotgun (WGS) entry which is preliminary data.</text>
</comment>
<dbReference type="Proteomes" id="UP001165368">
    <property type="component" value="Unassembled WGS sequence"/>
</dbReference>
<protein>
    <submittedName>
        <fullName evidence="1">Uncharacterized protein</fullName>
    </submittedName>
</protein>
<name>A0ABS9L545_9MICC</name>
<dbReference type="EMBL" id="JAKLTQ010000003">
    <property type="protein sequence ID" value="MCG2621790.1"/>
    <property type="molecule type" value="Genomic_DNA"/>
</dbReference>